<feature type="chain" id="PRO_5041232066" description="DUF5666 domain-containing protein" evidence="1">
    <location>
        <begin position="26"/>
        <end position="69"/>
    </location>
</feature>
<dbReference type="AlphaFoldDB" id="A0AA37FEL7"/>
<comment type="caution">
    <text evidence="2">The sequence shown here is derived from an EMBL/GenBank/DDBJ whole genome shotgun (WGS) entry which is preliminary data.</text>
</comment>
<accession>A0AA37FEL7</accession>
<feature type="signal peptide" evidence="1">
    <location>
        <begin position="1"/>
        <end position="25"/>
    </location>
</feature>
<reference evidence="2" key="1">
    <citation type="submission" date="2022-09" db="EMBL/GenBank/DDBJ databases">
        <title>Whole genome shotgun sequence of Streptomyces albidoflavus NBRC 12854.</title>
        <authorList>
            <person name="Komaki H."/>
            <person name="Tamura T."/>
        </authorList>
    </citation>
    <scope>NUCLEOTIDE SEQUENCE</scope>
    <source>
        <strain evidence="2">NBRC 12854</strain>
    </source>
</reference>
<dbReference type="Proteomes" id="UP001051844">
    <property type="component" value="Unassembled WGS sequence"/>
</dbReference>
<dbReference type="EMBL" id="BNDZ01000005">
    <property type="protein sequence ID" value="GHI49671.1"/>
    <property type="molecule type" value="Genomic_DNA"/>
</dbReference>
<gene>
    <name evidence="2" type="ORF">ScoT_58450</name>
</gene>
<evidence type="ECO:0000313" key="3">
    <source>
        <dbReference type="Proteomes" id="UP001051844"/>
    </source>
</evidence>
<proteinExistence type="predicted"/>
<evidence type="ECO:0008006" key="4">
    <source>
        <dbReference type="Google" id="ProtNLM"/>
    </source>
</evidence>
<evidence type="ECO:0000256" key="1">
    <source>
        <dbReference type="SAM" id="SignalP"/>
    </source>
</evidence>
<keyword evidence="1" id="KW-0732">Signal</keyword>
<name>A0AA37FEL7_9ACTN</name>
<organism evidence="2 3">
    <name type="scientific">Streptomyces albidoflavus</name>
    <dbReference type="NCBI Taxonomy" id="1886"/>
    <lineage>
        <taxon>Bacteria</taxon>
        <taxon>Bacillati</taxon>
        <taxon>Actinomycetota</taxon>
        <taxon>Actinomycetes</taxon>
        <taxon>Kitasatosporales</taxon>
        <taxon>Streptomycetaceae</taxon>
        <taxon>Streptomyces</taxon>
        <taxon>Streptomyces albidoflavus group</taxon>
    </lineage>
</organism>
<protein>
    <recommendedName>
        <fullName evidence="4">DUF5666 domain-containing protein</fullName>
    </recommendedName>
</protein>
<dbReference type="RefSeq" id="WP_226660331.1">
    <property type="nucleotide sequence ID" value="NZ_BNDZ01000005.1"/>
</dbReference>
<evidence type="ECO:0000313" key="2">
    <source>
        <dbReference type="EMBL" id="GHI49671.1"/>
    </source>
</evidence>
<sequence>MIRRMAITLAGVGTAALLAASPAAASGGGSAEFEVEGWKVHGTVVKVGDIVVKDFKGAGFEAEAEFTHR</sequence>